<evidence type="ECO:0000313" key="5">
    <source>
        <dbReference type="Proteomes" id="UP000030104"/>
    </source>
</evidence>
<accession>A0A0A2L9Z8</accession>
<dbReference type="Proteomes" id="UP000030104">
    <property type="component" value="Unassembled WGS sequence"/>
</dbReference>
<dbReference type="PhylomeDB" id="A0A0A2L9Z8"/>
<dbReference type="EMBL" id="JQGA01000238">
    <property type="protein sequence ID" value="KGO76764.1"/>
    <property type="molecule type" value="Genomic_DNA"/>
</dbReference>
<evidence type="ECO:0000313" key="4">
    <source>
        <dbReference type="EMBL" id="KGO76764.1"/>
    </source>
</evidence>
<dbReference type="PANTHER" id="PTHR43439:SF2">
    <property type="entry name" value="ENZYME, PUTATIVE (JCVI)-RELATED"/>
    <property type="match status" value="1"/>
</dbReference>
<dbReference type="STRING" id="40296.A0A0A2L9Z8"/>
<dbReference type="InterPro" id="IPR051414">
    <property type="entry name" value="Adenylate-forming_Reductase"/>
</dbReference>
<sequence>MRVLQSIVYQQTITRDLEKPKIANDQDFYSAGLESLMTIHLSRVLQKGIQLRRPDVKAGAINALKIHGNPTMEPPQAVILWAENIQNLVERYTSDLPAREVYPQNGLHSPSTVKLTVSTGSLGTYLLHSPLSSDSIVKDYCLNRLDAETRQKKGFEEKGLHLDANDWKGKVEFLQASFEEPRLGLNESKYEELLDSVSTIIHTAWKVDLNHSVDSFEDTHIQGVRQFTDFSLCSCSNAHFPFISSISTVGAWTPEMGASIPEIPMEDIAMALPQGYGESKYIAGSPERPARAGTIESAGMAADDYRDIESDGEILNRLGSTAVDWVPVDTLSNSVVDIANSRHMSSPEARWAGFHLTNPERAPMVVVDTGDSKPLCGRASSIFCVNCRSGKYNEP</sequence>
<feature type="domain" description="Thioester reductase (TE)" evidence="3">
    <location>
        <begin position="115"/>
        <end position="283"/>
    </location>
</feature>
<gene>
    <name evidence="4" type="ORF">PITC_089680</name>
</gene>
<reference evidence="4 5" key="1">
    <citation type="journal article" date="2015" name="Mol. Plant Microbe Interact.">
        <title>Genome, transcriptome, and functional analyses of Penicillium expansum provide new insights into secondary metabolism and pathogenicity.</title>
        <authorList>
            <person name="Ballester A.R."/>
            <person name="Marcet-Houben M."/>
            <person name="Levin E."/>
            <person name="Sela N."/>
            <person name="Selma-Lazaro C."/>
            <person name="Carmona L."/>
            <person name="Wisniewski M."/>
            <person name="Droby S."/>
            <person name="Gonzalez-Candelas L."/>
            <person name="Gabaldon T."/>
        </authorList>
    </citation>
    <scope>NUCLEOTIDE SEQUENCE [LARGE SCALE GENOMIC DNA]</scope>
    <source>
        <strain evidence="4 5">PHI-1</strain>
    </source>
</reference>
<dbReference type="SUPFAM" id="SSF51735">
    <property type="entry name" value="NAD(P)-binding Rossmann-fold domains"/>
    <property type="match status" value="1"/>
</dbReference>
<dbReference type="PANTHER" id="PTHR43439">
    <property type="entry name" value="PHENYLACETATE-COENZYME A LIGASE"/>
    <property type="match status" value="1"/>
</dbReference>
<dbReference type="HOGENOM" id="CLU_698501_0_0_1"/>
<dbReference type="Gene3D" id="3.40.50.720">
    <property type="entry name" value="NAD(P)-binding Rossmann-like Domain"/>
    <property type="match status" value="1"/>
</dbReference>
<comment type="caution">
    <text evidence="4">The sequence shown here is derived from an EMBL/GenBank/DDBJ whole genome shotgun (WGS) entry which is preliminary data.</text>
</comment>
<evidence type="ECO:0000256" key="2">
    <source>
        <dbReference type="ARBA" id="ARBA00022553"/>
    </source>
</evidence>
<evidence type="ECO:0000259" key="3">
    <source>
        <dbReference type="Pfam" id="PF07993"/>
    </source>
</evidence>
<protein>
    <submittedName>
        <fullName evidence="4">Male sterility, NAD-binding</fullName>
    </submittedName>
</protein>
<dbReference type="Pfam" id="PF07993">
    <property type="entry name" value="NAD_binding_4"/>
    <property type="match status" value="1"/>
</dbReference>
<proteinExistence type="predicted"/>
<keyword evidence="2" id="KW-0597">Phosphoprotein</keyword>
<keyword evidence="5" id="KW-1185">Reference proteome</keyword>
<keyword evidence="1" id="KW-0596">Phosphopantetheine</keyword>
<dbReference type="OrthoDB" id="429813at2759"/>
<evidence type="ECO:0000256" key="1">
    <source>
        <dbReference type="ARBA" id="ARBA00022450"/>
    </source>
</evidence>
<organism evidence="4 5">
    <name type="scientific">Penicillium italicum</name>
    <name type="common">Blue mold</name>
    <dbReference type="NCBI Taxonomy" id="40296"/>
    <lineage>
        <taxon>Eukaryota</taxon>
        <taxon>Fungi</taxon>
        <taxon>Dikarya</taxon>
        <taxon>Ascomycota</taxon>
        <taxon>Pezizomycotina</taxon>
        <taxon>Eurotiomycetes</taxon>
        <taxon>Eurotiomycetidae</taxon>
        <taxon>Eurotiales</taxon>
        <taxon>Aspergillaceae</taxon>
        <taxon>Penicillium</taxon>
    </lineage>
</organism>
<dbReference type="AlphaFoldDB" id="A0A0A2L9Z8"/>
<dbReference type="InterPro" id="IPR013120">
    <property type="entry name" value="FAR_NAD-bd"/>
</dbReference>
<name>A0A0A2L9Z8_PENIT</name>
<dbReference type="InterPro" id="IPR036291">
    <property type="entry name" value="NAD(P)-bd_dom_sf"/>
</dbReference>